<keyword evidence="10" id="KW-0408">Iron</keyword>
<dbReference type="PANTHER" id="PTHR30365:SF15">
    <property type="entry name" value="CYTOCHROME BD UBIQUINOL OXIDASE SUBUNIT 1"/>
    <property type="match status" value="1"/>
</dbReference>
<keyword evidence="14" id="KW-0560">Oxidoreductase</keyword>
<keyword evidence="6 13" id="KW-0812">Transmembrane</keyword>
<keyword evidence="8" id="KW-0249">Electron transport</keyword>
<evidence type="ECO:0000256" key="3">
    <source>
        <dbReference type="ARBA" id="ARBA00022448"/>
    </source>
</evidence>
<protein>
    <submittedName>
        <fullName evidence="14">Cytochrome d ubiquinol oxidase subunit I</fullName>
        <ecNumber evidence="14">1.10.3.-</ecNumber>
    </submittedName>
</protein>
<evidence type="ECO:0000313" key="14">
    <source>
        <dbReference type="EMBL" id="EHN11230.1"/>
    </source>
</evidence>
<comment type="caution">
    <text evidence="14">The sequence shown here is derived from an EMBL/GenBank/DDBJ whole genome shotgun (WGS) entry which is preliminary data.</text>
</comment>
<comment type="subcellular location">
    <subcellularLocation>
        <location evidence="1">Cell membrane</location>
        <topology evidence="1">Multi-pass membrane protein</topology>
    </subcellularLocation>
</comment>
<dbReference type="InterPro" id="IPR002585">
    <property type="entry name" value="Cyt-d_ubiquinol_oxidase_su_1"/>
</dbReference>
<keyword evidence="3" id="KW-0813">Transport</keyword>
<dbReference type="EC" id="1.10.3.-" evidence="14"/>
<dbReference type="AlphaFoldDB" id="H0E514"/>
<dbReference type="Pfam" id="PF01654">
    <property type="entry name" value="Cyt_bd_oxida_I"/>
    <property type="match status" value="1"/>
</dbReference>
<evidence type="ECO:0000256" key="5">
    <source>
        <dbReference type="ARBA" id="ARBA00022617"/>
    </source>
</evidence>
<evidence type="ECO:0000256" key="8">
    <source>
        <dbReference type="ARBA" id="ARBA00022982"/>
    </source>
</evidence>
<evidence type="ECO:0000256" key="9">
    <source>
        <dbReference type="ARBA" id="ARBA00022989"/>
    </source>
</evidence>
<dbReference type="PATRIC" id="fig|1097667.3.peg.1882"/>
<dbReference type="GO" id="GO:0009055">
    <property type="term" value="F:electron transfer activity"/>
    <property type="evidence" value="ECO:0007669"/>
    <property type="project" value="InterPro"/>
</dbReference>
<feature type="region of interest" description="Disordered" evidence="12">
    <location>
        <begin position="314"/>
        <end position="333"/>
    </location>
</feature>
<organism evidence="14 15">
    <name type="scientific">Patulibacter medicamentivorans</name>
    <dbReference type="NCBI Taxonomy" id="1097667"/>
    <lineage>
        <taxon>Bacteria</taxon>
        <taxon>Bacillati</taxon>
        <taxon>Actinomycetota</taxon>
        <taxon>Thermoleophilia</taxon>
        <taxon>Solirubrobacterales</taxon>
        <taxon>Patulibacteraceae</taxon>
        <taxon>Patulibacter</taxon>
    </lineage>
</organism>
<keyword evidence="11 13" id="KW-0472">Membrane</keyword>
<dbReference type="GO" id="GO:0005886">
    <property type="term" value="C:plasma membrane"/>
    <property type="evidence" value="ECO:0007669"/>
    <property type="project" value="UniProtKB-SubCell"/>
</dbReference>
<evidence type="ECO:0000256" key="1">
    <source>
        <dbReference type="ARBA" id="ARBA00004651"/>
    </source>
</evidence>
<dbReference type="GO" id="GO:0046872">
    <property type="term" value="F:metal ion binding"/>
    <property type="evidence" value="ECO:0007669"/>
    <property type="project" value="UniProtKB-KW"/>
</dbReference>
<dbReference type="GO" id="GO:0016682">
    <property type="term" value="F:oxidoreductase activity, acting on diphenols and related substances as donors, oxygen as acceptor"/>
    <property type="evidence" value="ECO:0007669"/>
    <property type="project" value="TreeGrafter"/>
</dbReference>
<evidence type="ECO:0000256" key="11">
    <source>
        <dbReference type="ARBA" id="ARBA00023136"/>
    </source>
</evidence>
<dbReference type="EMBL" id="AGUD01000130">
    <property type="protein sequence ID" value="EHN11230.1"/>
    <property type="molecule type" value="Genomic_DNA"/>
</dbReference>
<keyword evidence="15" id="KW-1185">Reference proteome</keyword>
<sequence>MQNPVGYRVDAETGNAVLTSIWAVMSSPTAVFAYLHTIPAAVLTASALVVGISVWHLGRRAGHETAFFRRSAQWGLRGMLVASLVTIVVGHFFGQVMTEKQPMKMAAAEALYDSKSGAGLSLMALAPFQKKPDRVDFEIKIPKLLSFMATDSFNGRVEGINDLQADYAKKYAPYEIAHGRDPAKAEYYPIVGLSYWTFRLMIGLGGFMLLFSIAGLWIARRGREGIAGMAARPWFRRLALATLLFGFAAHAMGWMFTEVGRQPWVVTGLLKTQDAVSKLGVSTLVISLSVFIALYVVITGIEVWLFARLAKQGPDPLSDDTPDEDAAAPALAY</sequence>
<evidence type="ECO:0000256" key="7">
    <source>
        <dbReference type="ARBA" id="ARBA00022723"/>
    </source>
</evidence>
<dbReference type="Proteomes" id="UP000005143">
    <property type="component" value="Unassembled WGS sequence"/>
</dbReference>
<evidence type="ECO:0000256" key="10">
    <source>
        <dbReference type="ARBA" id="ARBA00023004"/>
    </source>
</evidence>
<keyword evidence="9 13" id="KW-1133">Transmembrane helix</keyword>
<name>H0E514_9ACTN</name>
<feature type="transmembrane region" description="Helical" evidence="13">
    <location>
        <begin position="284"/>
        <end position="307"/>
    </location>
</feature>
<dbReference type="GO" id="GO:0070069">
    <property type="term" value="C:cytochrome complex"/>
    <property type="evidence" value="ECO:0007669"/>
    <property type="project" value="InterPro"/>
</dbReference>
<dbReference type="GO" id="GO:0020037">
    <property type="term" value="F:heme binding"/>
    <property type="evidence" value="ECO:0007669"/>
    <property type="project" value="TreeGrafter"/>
</dbReference>
<comment type="similarity">
    <text evidence="2">Belongs to the cytochrome ubiquinol oxidase subunit 1 family.</text>
</comment>
<keyword evidence="7" id="KW-0479">Metal-binding</keyword>
<evidence type="ECO:0000256" key="4">
    <source>
        <dbReference type="ARBA" id="ARBA00022475"/>
    </source>
</evidence>
<feature type="compositionally biased region" description="Acidic residues" evidence="12">
    <location>
        <begin position="317"/>
        <end position="326"/>
    </location>
</feature>
<feature type="transmembrane region" description="Helical" evidence="13">
    <location>
        <begin position="238"/>
        <end position="256"/>
    </location>
</feature>
<reference evidence="14 15" key="1">
    <citation type="journal article" date="2013" name="Biodegradation">
        <title>Quantitative proteomic analysis of ibuprofen-degrading Patulibacter sp. strain I11.</title>
        <authorList>
            <person name="Almeida B."/>
            <person name="Kjeldal H."/>
            <person name="Lolas I."/>
            <person name="Knudsen A.D."/>
            <person name="Carvalho G."/>
            <person name="Nielsen K.L."/>
            <person name="Barreto Crespo M.T."/>
            <person name="Stensballe A."/>
            <person name="Nielsen J.L."/>
        </authorList>
    </citation>
    <scope>NUCLEOTIDE SEQUENCE [LARGE SCALE GENOMIC DNA]</scope>
    <source>
        <strain evidence="14 15">I11</strain>
    </source>
</reference>
<evidence type="ECO:0000256" key="13">
    <source>
        <dbReference type="SAM" id="Phobius"/>
    </source>
</evidence>
<proteinExistence type="inferred from homology"/>
<dbReference type="PANTHER" id="PTHR30365">
    <property type="entry name" value="CYTOCHROME D UBIQUINOL OXIDASE"/>
    <property type="match status" value="1"/>
</dbReference>
<keyword evidence="4" id="KW-1003">Cell membrane</keyword>
<feature type="transmembrane region" description="Helical" evidence="13">
    <location>
        <begin position="31"/>
        <end position="55"/>
    </location>
</feature>
<evidence type="ECO:0000256" key="12">
    <source>
        <dbReference type="SAM" id="MobiDB-lite"/>
    </source>
</evidence>
<feature type="transmembrane region" description="Helical" evidence="13">
    <location>
        <begin position="196"/>
        <end position="218"/>
    </location>
</feature>
<gene>
    <name evidence="14" type="ORF">PAI11_18990</name>
</gene>
<evidence type="ECO:0000256" key="6">
    <source>
        <dbReference type="ARBA" id="ARBA00022692"/>
    </source>
</evidence>
<feature type="transmembrane region" description="Helical" evidence="13">
    <location>
        <begin position="76"/>
        <end position="94"/>
    </location>
</feature>
<evidence type="ECO:0000256" key="2">
    <source>
        <dbReference type="ARBA" id="ARBA00009819"/>
    </source>
</evidence>
<evidence type="ECO:0000313" key="15">
    <source>
        <dbReference type="Proteomes" id="UP000005143"/>
    </source>
</evidence>
<accession>H0E514</accession>
<dbReference type="GO" id="GO:0019646">
    <property type="term" value="P:aerobic electron transport chain"/>
    <property type="evidence" value="ECO:0007669"/>
    <property type="project" value="InterPro"/>
</dbReference>
<keyword evidence="5" id="KW-0349">Heme</keyword>